<proteinExistence type="predicted"/>
<name>A0A974WLP2_9BACT</name>
<evidence type="ECO:0000256" key="1">
    <source>
        <dbReference type="SAM" id="Phobius"/>
    </source>
</evidence>
<feature type="transmembrane region" description="Helical" evidence="1">
    <location>
        <begin position="62"/>
        <end position="82"/>
    </location>
</feature>
<keyword evidence="1" id="KW-0812">Transmembrane</keyword>
<keyword evidence="3" id="KW-1185">Reference proteome</keyword>
<dbReference type="Proteomes" id="UP000662783">
    <property type="component" value="Chromosome"/>
</dbReference>
<dbReference type="EMBL" id="CP070608">
    <property type="protein sequence ID" value="QSE97698.1"/>
    <property type="molecule type" value="Genomic_DNA"/>
</dbReference>
<gene>
    <name evidence="2" type="ORF">JR347_01010</name>
</gene>
<feature type="transmembrane region" description="Helical" evidence="1">
    <location>
        <begin position="213"/>
        <end position="232"/>
    </location>
</feature>
<dbReference type="InterPro" id="IPR037185">
    <property type="entry name" value="EmrE-like"/>
</dbReference>
<evidence type="ECO:0008006" key="4">
    <source>
        <dbReference type="Google" id="ProtNLM"/>
    </source>
</evidence>
<accession>A0A974WLP2</accession>
<dbReference type="Gene3D" id="1.10.3730.20">
    <property type="match status" value="1"/>
</dbReference>
<evidence type="ECO:0000313" key="2">
    <source>
        <dbReference type="EMBL" id="QSE97698.1"/>
    </source>
</evidence>
<feature type="transmembrane region" description="Helical" evidence="1">
    <location>
        <begin position="244"/>
        <end position="265"/>
    </location>
</feature>
<dbReference type="RefSeq" id="WP_205722207.1">
    <property type="nucleotide sequence ID" value="NZ_CP070608.1"/>
</dbReference>
<evidence type="ECO:0000313" key="3">
    <source>
        <dbReference type="Proteomes" id="UP000662783"/>
    </source>
</evidence>
<dbReference type="SUPFAM" id="SSF103481">
    <property type="entry name" value="Multidrug resistance efflux transporter EmrE"/>
    <property type="match status" value="1"/>
</dbReference>
<keyword evidence="1" id="KW-0472">Membrane</keyword>
<dbReference type="KEGG" id="fuv:JR347_01010"/>
<sequence length="297" mass="32821">MHYLLLCILANVGIFLCFRQFKAFGLDTFQAIVFNYITCVATGIIFMGKSEALTEINYTQPWVIIGIVLGLIFISTFYLMALTTQRFSMTVSSIASKMSLIIPVIISLLVLKVQSKEYTVFNYLGMFMAFPAILMSSFKKRGVEGSDFAGFAILLPISVFVLGGLIDSSINYTSYHYLTEAVEPVFPIVIFSSAAFIGIISIMISGRKITKGNVLGGAILGAINYFSIYFLIRTLSYFKNDGAVVYPMLNVGIILLSAFISILVFKERLSKLNQSGLLLAILSIILLSFEELMSLAF</sequence>
<keyword evidence="1" id="KW-1133">Transmembrane helix</keyword>
<protein>
    <recommendedName>
        <fullName evidence="4">EamA/RhaT family transporter</fullName>
    </recommendedName>
</protein>
<feature type="transmembrane region" description="Helical" evidence="1">
    <location>
        <begin position="94"/>
        <end position="114"/>
    </location>
</feature>
<feature type="transmembrane region" description="Helical" evidence="1">
    <location>
        <begin position="148"/>
        <end position="166"/>
    </location>
</feature>
<organism evidence="2 3">
    <name type="scientific">Fulvivirga lutea</name>
    <dbReference type="NCBI Taxonomy" id="2810512"/>
    <lineage>
        <taxon>Bacteria</taxon>
        <taxon>Pseudomonadati</taxon>
        <taxon>Bacteroidota</taxon>
        <taxon>Cytophagia</taxon>
        <taxon>Cytophagales</taxon>
        <taxon>Fulvivirgaceae</taxon>
        <taxon>Fulvivirga</taxon>
    </lineage>
</organism>
<reference evidence="2" key="1">
    <citation type="submission" date="2021-02" db="EMBL/GenBank/DDBJ databases">
        <title>Fulvivirga sp. S481 isolated from sea water.</title>
        <authorList>
            <person name="Bae S.S."/>
            <person name="Baek K."/>
        </authorList>
    </citation>
    <scope>NUCLEOTIDE SEQUENCE</scope>
    <source>
        <strain evidence="2">S481</strain>
    </source>
</reference>
<feature type="transmembrane region" description="Helical" evidence="1">
    <location>
        <begin position="277"/>
        <end position="296"/>
    </location>
</feature>
<feature type="transmembrane region" description="Helical" evidence="1">
    <location>
        <begin position="186"/>
        <end position="206"/>
    </location>
</feature>
<dbReference type="AlphaFoldDB" id="A0A974WLP2"/>
<feature type="transmembrane region" description="Helical" evidence="1">
    <location>
        <begin position="120"/>
        <end position="136"/>
    </location>
</feature>